<comment type="caution">
    <text evidence="4">The sequence shown here is derived from an EMBL/GenBank/DDBJ whole genome shotgun (WGS) entry which is preliminary data.</text>
</comment>
<dbReference type="Pfam" id="PF05163">
    <property type="entry name" value="DinB"/>
    <property type="match status" value="1"/>
</dbReference>
<comment type="similarity">
    <text evidence="1">Belongs to the DinB family.</text>
</comment>
<dbReference type="EMBL" id="JACHHY010000002">
    <property type="protein sequence ID" value="MBB5017201.1"/>
    <property type="molecule type" value="Genomic_DNA"/>
</dbReference>
<name>A0A840MPN0_9PROT</name>
<accession>A0A840MPN0</accession>
<dbReference type="InterPro" id="IPR007837">
    <property type="entry name" value="DinB"/>
</dbReference>
<feature type="binding site" evidence="3">
    <location>
        <position position="138"/>
    </location>
    <ligand>
        <name>a divalent metal cation</name>
        <dbReference type="ChEBI" id="CHEBI:60240"/>
    </ligand>
</feature>
<dbReference type="PANTHER" id="PTHR37302:SF3">
    <property type="entry name" value="DAMAGE-INDUCIBLE PROTEIN DINB"/>
    <property type="match status" value="1"/>
</dbReference>
<feature type="binding site" evidence="3">
    <location>
        <position position="51"/>
    </location>
    <ligand>
        <name>a divalent metal cation</name>
        <dbReference type="ChEBI" id="CHEBI:60240"/>
    </ligand>
</feature>
<evidence type="ECO:0000313" key="4">
    <source>
        <dbReference type="EMBL" id="MBB5017201.1"/>
    </source>
</evidence>
<dbReference type="Gene3D" id="1.20.120.450">
    <property type="entry name" value="dinb family like domain"/>
    <property type="match status" value="1"/>
</dbReference>
<dbReference type="GO" id="GO:0046872">
    <property type="term" value="F:metal ion binding"/>
    <property type="evidence" value="ECO:0007669"/>
    <property type="project" value="UniProtKB-KW"/>
</dbReference>
<dbReference type="SUPFAM" id="SSF109854">
    <property type="entry name" value="DinB/YfiT-like putative metalloenzymes"/>
    <property type="match status" value="1"/>
</dbReference>
<keyword evidence="5" id="KW-1185">Reference proteome</keyword>
<evidence type="ECO:0000256" key="2">
    <source>
        <dbReference type="ARBA" id="ARBA00022723"/>
    </source>
</evidence>
<dbReference type="AlphaFoldDB" id="A0A840MPN0"/>
<evidence type="ECO:0000313" key="5">
    <source>
        <dbReference type="Proteomes" id="UP000575898"/>
    </source>
</evidence>
<keyword evidence="2 3" id="KW-0479">Metal-binding</keyword>
<evidence type="ECO:0000256" key="1">
    <source>
        <dbReference type="ARBA" id="ARBA00008635"/>
    </source>
</evidence>
<evidence type="ECO:0000256" key="3">
    <source>
        <dbReference type="PIRSR" id="PIRSR607837-1"/>
    </source>
</evidence>
<protein>
    <submittedName>
        <fullName evidence="4">Putative damage-inducible protein DinB</fullName>
    </submittedName>
</protein>
<sequence>MITWKKHFLYQIDYQHWANDQLFAAMDQLDERALNQLGNLYYDTALGMANHMLVTLLNWWARMQGIVAPHAQTTQLHADWRAMKQALRQETRAFQHWLEKQPEQFFEDSITYHNTANHQQTSWVPDVLTHVMTNLAHHRGQLAAMATRQGAPLPEMEFIAYRREMADHLMRLKEQQV</sequence>
<reference evidence="4 5" key="1">
    <citation type="submission" date="2020-08" db="EMBL/GenBank/DDBJ databases">
        <title>Genomic Encyclopedia of Type Strains, Phase IV (KMG-IV): sequencing the most valuable type-strain genomes for metagenomic binning, comparative biology and taxonomic classification.</title>
        <authorList>
            <person name="Goeker M."/>
        </authorList>
    </citation>
    <scope>NUCLEOTIDE SEQUENCE [LARGE SCALE GENOMIC DNA]</scope>
    <source>
        <strain evidence="4 5">DSM 27165</strain>
    </source>
</reference>
<proteinExistence type="inferred from homology"/>
<gene>
    <name evidence="4" type="ORF">HNQ59_000463</name>
</gene>
<organism evidence="4 5">
    <name type="scientific">Chitinivorax tropicus</name>
    <dbReference type="NCBI Taxonomy" id="714531"/>
    <lineage>
        <taxon>Bacteria</taxon>
        <taxon>Pseudomonadati</taxon>
        <taxon>Pseudomonadota</taxon>
        <taxon>Betaproteobacteria</taxon>
        <taxon>Chitinivorax</taxon>
    </lineage>
</organism>
<dbReference type="InterPro" id="IPR034660">
    <property type="entry name" value="DinB/YfiT-like"/>
</dbReference>
<dbReference type="PANTHER" id="PTHR37302">
    <property type="entry name" value="SLR1116 PROTEIN"/>
    <property type="match status" value="1"/>
</dbReference>
<dbReference type="RefSeq" id="WP_184034646.1">
    <property type="nucleotide sequence ID" value="NZ_JACHHY010000002.1"/>
</dbReference>
<dbReference type="Proteomes" id="UP000575898">
    <property type="component" value="Unassembled WGS sequence"/>
</dbReference>